<gene>
    <name evidence="3" type="ORF">C7B65_17765</name>
</gene>
<dbReference type="InterPro" id="IPR001509">
    <property type="entry name" value="Epimerase_deHydtase"/>
</dbReference>
<feature type="transmembrane region" description="Helical" evidence="1">
    <location>
        <begin position="250"/>
        <end position="270"/>
    </location>
</feature>
<dbReference type="InterPro" id="IPR050177">
    <property type="entry name" value="Lipid_A_modif_metabolic_enz"/>
</dbReference>
<dbReference type="SUPFAM" id="SSF51735">
    <property type="entry name" value="NAD(P)-binding Rossmann-fold domains"/>
    <property type="match status" value="1"/>
</dbReference>
<protein>
    <submittedName>
        <fullName evidence="3">NAD(P)-dependent oxidoreductase</fullName>
    </submittedName>
</protein>
<dbReference type="PANTHER" id="PTHR43245:SF13">
    <property type="entry name" value="UDP-D-APIOSE_UDP-D-XYLOSE SYNTHASE 2"/>
    <property type="match status" value="1"/>
</dbReference>
<dbReference type="OrthoDB" id="504638at2"/>
<accession>A0A2T1DBC5</accession>
<reference evidence="3 4" key="1">
    <citation type="submission" date="2018-02" db="EMBL/GenBank/DDBJ databases">
        <authorList>
            <person name="Cohen D.B."/>
            <person name="Kent A.D."/>
        </authorList>
    </citation>
    <scope>NUCLEOTIDE SEQUENCE [LARGE SCALE GENOMIC DNA]</scope>
    <source>
        <strain evidence="3 4">ULC007</strain>
    </source>
</reference>
<dbReference type="STRING" id="1920490.GCA_001895925_00529"/>
<dbReference type="Gene3D" id="3.40.50.720">
    <property type="entry name" value="NAD(P)-binding Rossmann-like Domain"/>
    <property type="match status" value="1"/>
</dbReference>
<evidence type="ECO:0000259" key="2">
    <source>
        <dbReference type="Pfam" id="PF01370"/>
    </source>
</evidence>
<dbReference type="PANTHER" id="PTHR43245">
    <property type="entry name" value="BIFUNCTIONAL POLYMYXIN RESISTANCE PROTEIN ARNA"/>
    <property type="match status" value="1"/>
</dbReference>
<dbReference type="InterPro" id="IPR036291">
    <property type="entry name" value="NAD(P)-bd_dom_sf"/>
</dbReference>
<feature type="domain" description="NAD-dependent epimerase/dehydratase" evidence="2">
    <location>
        <begin position="6"/>
        <end position="229"/>
    </location>
</feature>
<reference evidence="3 4" key="2">
    <citation type="submission" date="2018-03" db="EMBL/GenBank/DDBJ databases">
        <title>The ancient ancestry and fast evolution of plastids.</title>
        <authorList>
            <person name="Moore K.R."/>
            <person name="Magnabosco C."/>
            <person name="Momper L."/>
            <person name="Gold D.A."/>
            <person name="Bosak T."/>
            <person name="Fournier G.P."/>
        </authorList>
    </citation>
    <scope>NUCLEOTIDE SEQUENCE [LARGE SCALE GENOMIC DNA]</scope>
    <source>
        <strain evidence="3 4">ULC007</strain>
    </source>
</reference>
<comment type="caution">
    <text evidence="3">The sequence shown here is derived from an EMBL/GenBank/DDBJ whole genome shotgun (WGS) entry which is preliminary data.</text>
</comment>
<dbReference type="Pfam" id="PF01370">
    <property type="entry name" value="Epimerase"/>
    <property type="match status" value="1"/>
</dbReference>
<organism evidence="3 4">
    <name type="scientific">Phormidesmis priestleyi ULC007</name>
    <dbReference type="NCBI Taxonomy" id="1920490"/>
    <lineage>
        <taxon>Bacteria</taxon>
        <taxon>Bacillati</taxon>
        <taxon>Cyanobacteriota</taxon>
        <taxon>Cyanophyceae</taxon>
        <taxon>Leptolyngbyales</taxon>
        <taxon>Leptolyngbyaceae</taxon>
        <taxon>Phormidesmis</taxon>
    </lineage>
</organism>
<dbReference type="Proteomes" id="UP000238634">
    <property type="component" value="Unassembled WGS sequence"/>
</dbReference>
<proteinExistence type="predicted"/>
<feature type="transmembrane region" description="Helical" evidence="1">
    <location>
        <begin position="290"/>
        <end position="309"/>
    </location>
</feature>
<sequence>MTLKRILVTGASGCIGHYIAEALIQETEHELFLLVRDPDKLKLNVHARPGVTVIRADMRDIGQHSSLLKTINCAVLTATAWGGDDVHEINVVKTLELMSLLDPDVCDRVIYFCTASVLGRDNQPLKEAGEIGSDYIRSKYICYSRLGELAIAPKVTTVFPTLVLGGGDGYPYSHISSGISDVVKWIKLIRFLDAEGSFHFVHGRDIAQVVRHLVEHAADENEPRDMVLGNEKITVNQAIEETCDYLNQKIYFRIPLSLWLADFFIFLFRIQMGDWERFSLHYLHFTYQNAVSPATFGLPTYCATLYDVLKISGIPRRRR</sequence>
<keyword evidence="1" id="KW-0812">Transmembrane</keyword>
<dbReference type="EMBL" id="PVWG01000024">
    <property type="protein sequence ID" value="PSB17753.1"/>
    <property type="molecule type" value="Genomic_DNA"/>
</dbReference>
<keyword evidence="1" id="KW-0472">Membrane</keyword>
<evidence type="ECO:0000313" key="3">
    <source>
        <dbReference type="EMBL" id="PSB17753.1"/>
    </source>
</evidence>
<evidence type="ECO:0000313" key="4">
    <source>
        <dbReference type="Proteomes" id="UP000238634"/>
    </source>
</evidence>
<evidence type="ECO:0000256" key="1">
    <source>
        <dbReference type="SAM" id="Phobius"/>
    </source>
</evidence>
<name>A0A2T1DBC5_9CYAN</name>
<dbReference type="AlphaFoldDB" id="A0A2T1DBC5"/>
<keyword evidence="1" id="KW-1133">Transmembrane helix</keyword>
<dbReference type="RefSeq" id="WP_073073059.1">
    <property type="nucleotide sequence ID" value="NZ_PVWG01000024.1"/>
</dbReference>
<keyword evidence="4" id="KW-1185">Reference proteome</keyword>